<proteinExistence type="predicted"/>
<accession>H2C1I4</accession>
<dbReference type="eggNOG" id="arCOG06028">
    <property type="taxonomic scope" value="Archaea"/>
</dbReference>
<evidence type="ECO:0000313" key="1">
    <source>
        <dbReference type="EMBL" id="EHP70105.1"/>
    </source>
</evidence>
<sequence length="41" mass="4725">MFDAILYTAHKSTKISLIMMDKSFYNFLKEKGIDVEGVILL</sequence>
<reference evidence="1 2" key="1">
    <citation type="submission" date="2012-01" db="EMBL/GenBank/DDBJ databases">
        <title>Improved High-Quality Draft sequence of Metallosphaera yellowstonensis MK1.</title>
        <authorList>
            <consortium name="US DOE Joint Genome Institute"/>
            <person name="Lucas S."/>
            <person name="Han J."/>
            <person name="Cheng J.-F."/>
            <person name="Goodwin L."/>
            <person name="Pitluck S."/>
            <person name="Peters L."/>
            <person name="Teshima H."/>
            <person name="Detter J.C."/>
            <person name="Han C."/>
            <person name="Tapia R."/>
            <person name="Land M."/>
            <person name="Hauser L."/>
            <person name="Kyrpides N."/>
            <person name="Kozubal M."/>
            <person name="Macur R.E."/>
            <person name="Jay Z."/>
            <person name="Inskeep W."/>
            <person name="Woyke T."/>
        </authorList>
    </citation>
    <scope>NUCLEOTIDE SEQUENCE [LARGE SCALE GENOMIC DNA]</scope>
    <source>
        <strain evidence="1 2">MK1</strain>
    </source>
</reference>
<protein>
    <recommendedName>
        <fullName evidence="3">PIN domain-containing protein</fullName>
    </recommendedName>
</protein>
<dbReference type="EMBL" id="JH597761">
    <property type="protein sequence ID" value="EHP70105.1"/>
    <property type="molecule type" value="Genomic_DNA"/>
</dbReference>
<organism evidence="1 2">
    <name type="scientific">Metallosphaera yellowstonensis MK1</name>
    <dbReference type="NCBI Taxonomy" id="671065"/>
    <lineage>
        <taxon>Archaea</taxon>
        <taxon>Thermoproteota</taxon>
        <taxon>Thermoprotei</taxon>
        <taxon>Sulfolobales</taxon>
        <taxon>Sulfolobaceae</taxon>
        <taxon>Metallosphaera</taxon>
    </lineage>
</organism>
<evidence type="ECO:0000313" key="2">
    <source>
        <dbReference type="Proteomes" id="UP000003980"/>
    </source>
</evidence>
<gene>
    <name evidence="1" type="ORF">MetMK1DRAFT_00006070</name>
</gene>
<keyword evidence="2" id="KW-1185">Reference proteome</keyword>
<dbReference type="Proteomes" id="UP000003980">
    <property type="component" value="Unassembled WGS sequence"/>
</dbReference>
<dbReference type="AlphaFoldDB" id="H2C1I4"/>
<dbReference type="HOGENOM" id="CLU_3263872_0_0_2"/>
<name>H2C1I4_9CREN</name>
<evidence type="ECO:0008006" key="3">
    <source>
        <dbReference type="Google" id="ProtNLM"/>
    </source>
</evidence>